<dbReference type="InterPro" id="IPR015424">
    <property type="entry name" value="PyrdxlP-dep_Trfase"/>
</dbReference>
<dbReference type="HOGENOM" id="CLU_004620_5_0_9"/>
<evidence type="ECO:0000256" key="2">
    <source>
        <dbReference type="ARBA" id="ARBA00003788"/>
    </source>
</evidence>
<dbReference type="InterPro" id="IPR049316">
    <property type="entry name" value="GDC-P_C"/>
</dbReference>
<dbReference type="HAMAP" id="MF_00713">
    <property type="entry name" value="GcvPB"/>
    <property type="match status" value="1"/>
</dbReference>
<evidence type="ECO:0000256" key="3">
    <source>
        <dbReference type="ARBA" id="ARBA00022898"/>
    </source>
</evidence>
<evidence type="ECO:0000313" key="9">
    <source>
        <dbReference type="EMBL" id="AFS77158.1"/>
    </source>
</evidence>
<reference evidence="9 10" key="1">
    <citation type="journal article" date="2012" name="PLoS ONE">
        <title>The purine-utilizing bacterium Clostridium acidurici 9a: a genome-guided metabolic reconsideration.</title>
        <authorList>
            <person name="Hartwich K."/>
            <person name="Poehlein A."/>
            <person name="Daniel R."/>
        </authorList>
    </citation>
    <scope>NUCLEOTIDE SEQUENCE [LARGE SCALE GENOMIC DNA]</scope>
    <source>
        <strain evidence="10">ATCC 7906 / DSM 604 / BCRC 14475 / CIP 104303 / KCTC 5404 / NCIMB 10678 / 9a</strain>
    </source>
</reference>
<evidence type="ECO:0000259" key="8">
    <source>
        <dbReference type="Pfam" id="PF21478"/>
    </source>
</evidence>
<evidence type="ECO:0000256" key="6">
    <source>
        <dbReference type="HAMAP-Rule" id="MF_00713"/>
    </source>
</evidence>
<dbReference type="GO" id="GO:0019464">
    <property type="term" value="P:glycine decarboxylation via glycine cleavage system"/>
    <property type="evidence" value="ECO:0007669"/>
    <property type="project" value="UniProtKB-UniRule"/>
</dbReference>
<dbReference type="PANTHER" id="PTHR11773:SF1">
    <property type="entry name" value="GLYCINE DEHYDROGENASE (DECARBOXYLATING), MITOCHONDRIAL"/>
    <property type="match status" value="1"/>
</dbReference>
<dbReference type="FunFam" id="3.90.1150.10:FF:000014">
    <property type="entry name" value="Probable glycine dehydrogenase (decarboxylating) subunit 2"/>
    <property type="match status" value="1"/>
</dbReference>
<dbReference type="Gene3D" id="6.20.440.10">
    <property type="match status" value="1"/>
</dbReference>
<dbReference type="GO" id="GO:0004375">
    <property type="term" value="F:glycine dehydrogenase (decarboxylating) activity"/>
    <property type="evidence" value="ECO:0007669"/>
    <property type="project" value="UniProtKB-EC"/>
</dbReference>
<evidence type="ECO:0000256" key="4">
    <source>
        <dbReference type="ARBA" id="ARBA00023002"/>
    </source>
</evidence>
<dbReference type="Gene3D" id="3.40.640.10">
    <property type="entry name" value="Type I PLP-dependent aspartate aminotransferase-like (Major domain)"/>
    <property type="match status" value="1"/>
</dbReference>
<dbReference type="InterPro" id="IPR020581">
    <property type="entry name" value="GDC_P"/>
</dbReference>
<dbReference type="GO" id="GO:0005960">
    <property type="term" value="C:glycine cleavage complex"/>
    <property type="evidence" value="ECO:0007669"/>
    <property type="project" value="TreeGrafter"/>
</dbReference>
<proteinExistence type="inferred from homology"/>
<dbReference type="KEGG" id="cad:Curi_c00770"/>
<dbReference type="eggNOG" id="COG1003">
    <property type="taxonomic scope" value="Bacteria"/>
</dbReference>
<feature type="modified residue" description="N6-(pyridoxal phosphate)lysine" evidence="6">
    <location>
        <position position="275"/>
    </location>
</feature>
<dbReference type="GO" id="GO:0005829">
    <property type="term" value="C:cytosol"/>
    <property type="evidence" value="ECO:0007669"/>
    <property type="project" value="TreeGrafter"/>
</dbReference>
<dbReference type="PANTHER" id="PTHR11773">
    <property type="entry name" value="GLYCINE DEHYDROGENASE, DECARBOXYLATING"/>
    <property type="match status" value="1"/>
</dbReference>
<keyword evidence="10" id="KW-1185">Reference proteome</keyword>
<keyword evidence="3 6" id="KW-0663">Pyridoxal phosphate</keyword>
<evidence type="ECO:0000259" key="7">
    <source>
        <dbReference type="Pfam" id="PF02347"/>
    </source>
</evidence>
<dbReference type="PATRIC" id="fig|1128398.3.peg.77"/>
<comment type="subunit">
    <text evidence="6">The glycine cleavage system is composed of four proteins: P, T, L and H. In this organism, the P 'protein' is a heterodimer of two subunits.</text>
</comment>
<gene>
    <name evidence="6 9" type="primary">gcvPB</name>
    <name evidence="9" type="ordered locus">Curi_c00770</name>
</gene>
<comment type="cofactor">
    <cofactor evidence="1 6">
        <name>pyridoxal 5'-phosphate</name>
        <dbReference type="ChEBI" id="CHEBI:597326"/>
    </cofactor>
</comment>
<evidence type="ECO:0000256" key="5">
    <source>
        <dbReference type="ARBA" id="ARBA00049026"/>
    </source>
</evidence>
<dbReference type="Proteomes" id="UP000006094">
    <property type="component" value="Chromosome"/>
</dbReference>
<organism evidence="9 10">
    <name type="scientific">Gottschalkia acidurici (strain ATCC 7906 / DSM 604 / BCRC 14475 / CIP 104303 / KCTC 5404 / NCIMB 10678 / 9a)</name>
    <name type="common">Clostridium acidurici</name>
    <dbReference type="NCBI Taxonomy" id="1128398"/>
    <lineage>
        <taxon>Bacteria</taxon>
        <taxon>Bacillati</taxon>
        <taxon>Bacillota</taxon>
        <taxon>Tissierellia</taxon>
        <taxon>Tissierellales</taxon>
        <taxon>Gottschalkiaceae</taxon>
        <taxon>Gottschalkia</taxon>
    </lineage>
</organism>
<dbReference type="AlphaFoldDB" id="K0ATH3"/>
<dbReference type="RefSeq" id="WP_014966295.1">
    <property type="nucleotide sequence ID" value="NC_018664.1"/>
</dbReference>
<evidence type="ECO:0000313" key="10">
    <source>
        <dbReference type="Proteomes" id="UP000006094"/>
    </source>
</evidence>
<dbReference type="EMBL" id="CP003326">
    <property type="protein sequence ID" value="AFS77158.1"/>
    <property type="molecule type" value="Genomic_DNA"/>
</dbReference>
<keyword evidence="4 6" id="KW-0560">Oxidoreductase</keyword>
<dbReference type="InterPro" id="IPR023012">
    <property type="entry name" value="GcvPB"/>
</dbReference>
<name>K0ATH3_GOTA9</name>
<dbReference type="SUPFAM" id="SSF53383">
    <property type="entry name" value="PLP-dependent transferases"/>
    <property type="match status" value="1"/>
</dbReference>
<dbReference type="FunFam" id="3.40.640.10:FF:000034">
    <property type="entry name" value="Probable glycine dehydrogenase (decarboxylating) subunit 2"/>
    <property type="match status" value="1"/>
</dbReference>
<dbReference type="CDD" id="cd00613">
    <property type="entry name" value="GDC-P"/>
    <property type="match status" value="1"/>
</dbReference>
<dbReference type="GO" id="GO:0030170">
    <property type="term" value="F:pyridoxal phosphate binding"/>
    <property type="evidence" value="ECO:0007669"/>
    <property type="project" value="TreeGrafter"/>
</dbReference>
<sequence>MANKYDKLIFEVSKEGSKGYSLPQLDVAEVELSDIIPSKYLNEGKIDLPEVGEFEVVRHFTNLSNKNHGLDAGFYPLGSCTMKYNPKINEDMAGLSGFTNIHPYQSEDTVQGALEVMYNLDEKLSEIAGFARTTLQPAAGSHGEYTGLLVIKAYHEKNGDTQRTKIIVPDSAHGTNPSSAQVAGFDIIEIKSNKDGSVNVESLKAALENKEEIAGLMLTNPSTLGLFERNIKEITSLVHEAGGLNYYDGANMNAIMGKVRPGDMGFDVMHYNLHKTMSTPHGCGGPGAGPIGVREDLVEFLPTPVIEKKDDKFVLDYDRPNSIGSIKGYYGNFSVLVRAYTYILTMGAEGLREASESAVLNANYMMNKLKEDYYLPIDQVCKHEFVLGGLQDKSTGVTTMDVAKRLLDFGYHPPTVYFPLIINEAMMIEPTETESKATMDGFIETLITIAKEAKEDPDKLHNAPFTTQVRRVDEAKAAKDLILKYTK</sequence>
<dbReference type="Gene3D" id="3.90.1150.10">
    <property type="entry name" value="Aspartate Aminotransferase, domain 1"/>
    <property type="match status" value="1"/>
</dbReference>
<feature type="domain" description="Glycine dehydrogenase C-terminal" evidence="8">
    <location>
        <begin position="354"/>
        <end position="455"/>
    </location>
</feature>
<dbReference type="InterPro" id="IPR049315">
    <property type="entry name" value="GDC-P_N"/>
</dbReference>
<dbReference type="STRING" id="1128398.Curi_c00770"/>
<comment type="similarity">
    <text evidence="6">Belongs to the GcvP family. C-terminal subunit subfamily.</text>
</comment>
<dbReference type="InterPro" id="IPR015421">
    <property type="entry name" value="PyrdxlP-dep_Trfase_major"/>
</dbReference>
<comment type="function">
    <text evidence="2 6">The glycine cleavage system catalyzes the degradation of glycine. The P protein binds the alpha-amino group of glycine through its pyridoxal phosphate cofactor; CO(2) is released and the remaining methylamine moiety is then transferred to the lipoamide cofactor of the H protein.</text>
</comment>
<feature type="domain" description="Glycine cleavage system P-protein N-terminal" evidence="7">
    <location>
        <begin position="35"/>
        <end position="307"/>
    </location>
</feature>
<dbReference type="Pfam" id="PF02347">
    <property type="entry name" value="GDC-P"/>
    <property type="match status" value="1"/>
</dbReference>
<dbReference type="InterPro" id="IPR015422">
    <property type="entry name" value="PyrdxlP-dep_Trfase_small"/>
</dbReference>
<protein>
    <recommendedName>
        <fullName evidence="6">Probable glycine dehydrogenase (decarboxylating) subunit 2</fullName>
        <ecNumber evidence="6">1.4.4.2</ecNumber>
    </recommendedName>
    <alternativeName>
        <fullName evidence="6">Glycine cleavage system P-protein subunit 2</fullName>
    </alternativeName>
    <alternativeName>
        <fullName evidence="6">Glycine decarboxylase subunit 2</fullName>
    </alternativeName>
    <alternativeName>
        <fullName evidence="6">Glycine dehydrogenase (aminomethyl-transferring) subunit 2</fullName>
    </alternativeName>
</protein>
<dbReference type="EC" id="1.4.4.2" evidence="6"/>
<comment type="catalytic activity">
    <reaction evidence="5 6">
        <text>N(6)-[(R)-lipoyl]-L-lysyl-[glycine-cleavage complex H protein] + glycine + H(+) = N(6)-[(R)-S(8)-aminomethyldihydrolipoyl]-L-lysyl-[glycine-cleavage complex H protein] + CO2</text>
        <dbReference type="Rhea" id="RHEA:24304"/>
        <dbReference type="Rhea" id="RHEA-COMP:10494"/>
        <dbReference type="Rhea" id="RHEA-COMP:10495"/>
        <dbReference type="ChEBI" id="CHEBI:15378"/>
        <dbReference type="ChEBI" id="CHEBI:16526"/>
        <dbReference type="ChEBI" id="CHEBI:57305"/>
        <dbReference type="ChEBI" id="CHEBI:83099"/>
        <dbReference type="ChEBI" id="CHEBI:83143"/>
        <dbReference type="EC" id="1.4.4.2"/>
    </reaction>
</comment>
<dbReference type="OrthoDB" id="9801272at2"/>
<dbReference type="NCBIfam" id="NF003346">
    <property type="entry name" value="PRK04366.1"/>
    <property type="match status" value="1"/>
</dbReference>
<evidence type="ECO:0000256" key="1">
    <source>
        <dbReference type="ARBA" id="ARBA00001933"/>
    </source>
</evidence>
<accession>K0ATH3</accession>
<dbReference type="Pfam" id="PF21478">
    <property type="entry name" value="GcvP2_C"/>
    <property type="match status" value="1"/>
</dbReference>
<dbReference type="GO" id="GO:0016594">
    <property type="term" value="F:glycine binding"/>
    <property type="evidence" value="ECO:0007669"/>
    <property type="project" value="TreeGrafter"/>
</dbReference>